<proteinExistence type="predicted"/>
<feature type="transmembrane region" description="Helical" evidence="1">
    <location>
        <begin position="147"/>
        <end position="165"/>
    </location>
</feature>
<dbReference type="AlphaFoldDB" id="A0A0S6WAQ7"/>
<organism evidence="2">
    <name type="scientific">Vecturithrix granuli</name>
    <dbReference type="NCBI Taxonomy" id="1499967"/>
    <lineage>
        <taxon>Bacteria</taxon>
        <taxon>Candidatus Moduliflexota</taxon>
        <taxon>Candidatus Vecturitrichia</taxon>
        <taxon>Candidatus Vecturitrichales</taxon>
        <taxon>Candidatus Vecturitrichaceae</taxon>
        <taxon>Candidatus Vecturithrix</taxon>
    </lineage>
</organism>
<keyword evidence="1" id="KW-0812">Transmembrane</keyword>
<gene>
    <name evidence="2" type="ORF">U27_02310</name>
</gene>
<dbReference type="EMBL" id="DF820463">
    <property type="protein sequence ID" value="GAK55476.1"/>
    <property type="molecule type" value="Genomic_DNA"/>
</dbReference>
<feature type="transmembrane region" description="Helical" evidence="1">
    <location>
        <begin position="453"/>
        <end position="475"/>
    </location>
</feature>
<feature type="transmembrane region" description="Helical" evidence="1">
    <location>
        <begin position="74"/>
        <end position="94"/>
    </location>
</feature>
<feature type="transmembrane region" description="Helical" evidence="1">
    <location>
        <begin position="245"/>
        <end position="265"/>
    </location>
</feature>
<evidence type="ECO:0000313" key="2">
    <source>
        <dbReference type="EMBL" id="GAK55476.1"/>
    </source>
</evidence>
<name>A0A0S6WAQ7_VECG1</name>
<evidence type="ECO:0000256" key="1">
    <source>
        <dbReference type="SAM" id="Phobius"/>
    </source>
</evidence>
<feature type="transmembrane region" description="Helical" evidence="1">
    <location>
        <begin position="332"/>
        <end position="364"/>
    </location>
</feature>
<feature type="transmembrane region" description="Helical" evidence="1">
    <location>
        <begin position="277"/>
        <end position="297"/>
    </location>
</feature>
<sequence length="776" mass="89459">MCIKISRWLSLVFRYGTLILLGMNIAGLWKICQLDHYDSWGKFYAIWIPLLYALCSSAYLLLDEKIHLPAFRRFLSYDDYTYLFSLGFLGLQVAGPYLKNFLLCFAVVYVALIVLKGGLFLAYLAAHIRQLPGQEFSHARLPLYFKLSLLLTALAVYTLISVYHIQRTSLTGDEPHYLLITHSLWHDHDTNLYNNYRDRDYKTFFWDDLRPAWGDQVSETEIYSYRHKGGFPFVLLPGYVLGGQFGAVFQMNLITALLMLQVFLLTYELFHSLMASFLTWICTAFSIPMIIYMGQIYPEPLAALMSIWVVRRIRIFHLPETLRDFRFWKNSVMIGGCLLLIVLLKTRYVPIAGTMALFLLFHLFQKRLGVRQKFKITLIVTSIIFVNILFAVLIDSRISDSTFMLWFLRGYNPLYGVLGGLFDQEYGLFFYTPLYMLACVGLGLLTRQEWRDVLSIAAIVIFNYVFICLWPLWHAAPTPPLRYFLPILPLLAVFLAKFFAQKSSVIKSILFGVCALWSGLLAWTITINPWWRYNWADGTNNFLEAFSRNLAVNLPRLFPSWIRVNPAAPYLTLAGILGIGALIYACRVETKGAFSFLQKFTPDLHIFLIIISVISLGFVGLALGKILPSRLMEAEDALDVSVSGGKRVPETLDPWNNQLYIREWKFFGWQLNPGDQLEVRPKLYHSLPSSKDGQPVEWELHIYARAVFDADDRERSLAMGIFVNGKPVAQTTVTETGWKIYTFHLFMEEQRPLIAVRNQESQNSQRALIIDKLRFQ</sequence>
<keyword evidence="3" id="KW-1185">Reference proteome</keyword>
<feature type="transmembrane region" description="Helical" evidence="1">
    <location>
        <begin position="606"/>
        <end position="627"/>
    </location>
</feature>
<feature type="transmembrane region" description="Helical" evidence="1">
    <location>
        <begin position="43"/>
        <end position="62"/>
    </location>
</feature>
<feature type="transmembrane region" description="Helical" evidence="1">
    <location>
        <begin position="567"/>
        <end position="585"/>
    </location>
</feature>
<evidence type="ECO:0000313" key="3">
    <source>
        <dbReference type="Proteomes" id="UP000030661"/>
    </source>
</evidence>
<accession>A0A0S6WAQ7</accession>
<dbReference type="HOGENOM" id="CLU_360445_0_0_0"/>
<protein>
    <submittedName>
        <fullName evidence="2">Uncharacterized protein</fullName>
    </submittedName>
</protein>
<dbReference type="Proteomes" id="UP000030661">
    <property type="component" value="Unassembled WGS sequence"/>
</dbReference>
<feature type="transmembrane region" description="Helical" evidence="1">
    <location>
        <begin position="509"/>
        <end position="531"/>
    </location>
</feature>
<feature type="transmembrane region" description="Helical" evidence="1">
    <location>
        <begin position="100"/>
        <end position="126"/>
    </location>
</feature>
<keyword evidence="1" id="KW-0472">Membrane</keyword>
<feature type="transmembrane region" description="Helical" evidence="1">
    <location>
        <begin position="12"/>
        <end position="31"/>
    </location>
</feature>
<feature type="transmembrane region" description="Helical" evidence="1">
    <location>
        <begin position="428"/>
        <end position="446"/>
    </location>
</feature>
<reference evidence="2" key="1">
    <citation type="journal article" date="2015" name="PeerJ">
        <title>First genomic representation of candidate bacterial phylum KSB3 points to enhanced environmental sensing as a trigger of wastewater bulking.</title>
        <authorList>
            <person name="Sekiguchi Y."/>
            <person name="Ohashi A."/>
            <person name="Parks D.H."/>
            <person name="Yamauchi T."/>
            <person name="Tyson G.W."/>
            <person name="Hugenholtz P."/>
        </authorList>
    </citation>
    <scope>NUCLEOTIDE SEQUENCE [LARGE SCALE GENOMIC DNA]</scope>
</reference>
<feature type="transmembrane region" description="Helical" evidence="1">
    <location>
        <begin position="481"/>
        <end position="500"/>
    </location>
</feature>
<dbReference type="eggNOG" id="ENOG5033KQU">
    <property type="taxonomic scope" value="Bacteria"/>
</dbReference>
<keyword evidence="1" id="KW-1133">Transmembrane helix</keyword>
<feature type="transmembrane region" description="Helical" evidence="1">
    <location>
        <begin position="376"/>
        <end position="394"/>
    </location>
</feature>